<keyword evidence="4" id="KW-1185">Reference proteome</keyword>
<dbReference type="OrthoDB" id="2345651at2759"/>
<feature type="transmembrane region" description="Helical" evidence="2">
    <location>
        <begin position="158"/>
        <end position="175"/>
    </location>
</feature>
<gene>
    <name evidence="3" type="ORF">BGW38_003261</name>
</gene>
<dbReference type="EMBL" id="JAABOA010002221">
    <property type="protein sequence ID" value="KAF9580194.1"/>
    <property type="molecule type" value="Genomic_DNA"/>
</dbReference>
<keyword evidence="2" id="KW-0812">Transmembrane</keyword>
<name>A0A9P6KCB9_9FUNG</name>
<protein>
    <submittedName>
        <fullName evidence="3">Uncharacterized protein</fullName>
    </submittedName>
</protein>
<feature type="region of interest" description="Disordered" evidence="1">
    <location>
        <begin position="1"/>
        <end position="25"/>
    </location>
</feature>
<evidence type="ECO:0000313" key="4">
    <source>
        <dbReference type="Proteomes" id="UP000780801"/>
    </source>
</evidence>
<evidence type="ECO:0000256" key="2">
    <source>
        <dbReference type="SAM" id="Phobius"/>
    </source>
</evidence>
<comment type="caution">
    <text evidence="3">The sequence shown here is derived from an EMBL/GenBank/DDBJ whole genome shotgun (WGS) entry which is preliminary data.</text>
</comment>
<keyword evidence="2" id="KW-1133">Transmembrane helix</keyword>
<feature type="transmembrane region" description="Helical" evidence="2">
    <location>
        <begin position="84"/>
        <end position="107"/>
    </location>
</feature>
<reference evidence="3" key="1">
    <citation type="journal article" date="2020" name="Fungal Divers.">
        <title>Resolving the Mortierellaceae phylogeny through synthesis of multi-gene phylogenetics and phylogenomics.</title>
        <authorList>
            <person name="Vandepol N."/>
            <person name="Liber J."/>
            <person name="Desiro A."/>
            <person name="Na H."/>
            <person name="Kennedy M."/>
            <person name="Barry K."/>
            <person name="Grigoriev I.V."/>
            <person name="Miller A.N."/>
            <person name="O'Donnell K."/>
            <person name="Stajich J.E."/>
            <person name="Bonito G."/>
        </authorList>
    </citation>
    <scope>NUCLEOTIDE SEQUENCE</scope>
    <source>
        <strain evidence="3">KOD1015</strain>
    </source>
</reference>
<dbReference type="AlphaFoldDB" id="A0A9P6KCB9"/>
<dbReference type="Proteomes" id="UP000780801">
    <property type="component" value="Unassembled WGS sequence"/>
</dbReference>
<feature type="transmembrane region" description="Helical" evidence="2">
    <location>
        <begin position="128"/>
        <end position="146"/>
    </location>
</feature>
<feature type="transmembrane region" description="Helical" evidence="2">
    <location>
        <begin position="56"/>
        <end position="72"/>
    </location>
</feature>
<keyword evidence="2" id="KW-0472">Membrane</keyword>
<evidence type="ECO:0000313" key="3">
    <source>
        <dbReference type="EMBL" id="KAF9580194.1"/>
    </source>
</evidence>
<organism evidence="3 4">
    <name type="scientific">Lunasporangiospora selenospora</name>
    <dbReference type="NCBI Taxonomy" id="979761"/>
    <lineage>
        <taxon>Eukaryota</taxon>
        <taxon>Fungi</taxon>
        <taxon>Fungi incertae sedis</taxon>
        <taxon>Mucoromycota</taxon>
        <taxon>Mortierellomycotina</taxon>
        <taxon>Mortierellomycetes</taxon>
        <taxon>Mortierellales</taxon>
        <taxon>Mortierellaceae</taxon>
        <taxon>Lunasporangiospora</taxon>
    </lineage>
</organism>
<sequence>MVNKAPKPQKAPKAKRAGKTQNQSQNPFISGFPEGSLFAQSQKFVQEHDAKPFRDFSYFVLAFLTFFIWKLHGSVKADHTNGVGIWGLMVFGIIAAINVWTYFLVMICAKRRGDIGIVRIQDEDIIRSMWMSGFFGAWAAIFYFGYRPEDPNFYPKAISSSVLNVFWVAVAVKFYM</sequence>
<proteinExistence type="predicted"/>
<accession>A0A9P6KCB9</accession>
<evidence type="ECO:0000256" key="1">
    <source>
        <dbReference type="SAM" id="MobiDB-lite"/>
    </source>
</evidence>